<evidence type="ECO:0000256" key="1">
    <source>
        <dbReference type="SAM" id="MobiDB-lite"/>
    </source>
</evidence>
<name>A0A317UKI0_ASPEC</name>
<proteinExistence type="predicted"/>
<sequence>MTVMVQFVRRESVEMTTKAMHVRAVDNRPRGHCLKGLDWTEINLASQIMGKAIGQSFDWNMIPSLILSCASIFNLSLDRIIGFQRPFLILSDRETRSLYARRDVAYPTPIILVSSLGDPLTSAMPAPRNNGVVSPSPPGTSPILFYSVAGSDGSTIMVLLFNEGCGLIKTHSVCNLLFALIRRVPADPSQARTVALPMGGNEPPSEWPRRQEHSS</sequence>
<feature type="region of interest" description="Disordered" evidence="1">
    <location>
        <begin position="194"/>
        <end position="215"/>
    </location>
</feature>
<accession>A0A317UKI0</accession>
<organism evidence="2 3">
    <name type="scientific">Aspergillus eucalypticola (strain CBS 122712 / IBT 29274)</name>
    <dbReference type="NCBI Taxonomy" id="1448314"/>
    <lineage>
        <taxon>Eukaryota</taxon>
        <taxon>Fungi</taxon>
        <taxon>Dikarya</taxon>
        <taxon>Ascomycota</taxon>
        <taxon>Pezizomycotina</taxon>
        <taxon>Eurotiomycetes</taxon>
        <taxon>Eurotiomycetidae</taxon>
        <taxon>Eurotiales</taxon>
        <taxon>Aspergillaceae</taxon>
        <taxon>Aspergillus</taxon>
        <taxon>Aspergillus subgen. Circumdati</taxon>
    </lineage>
</organism>
<evidence type="ECO:0000313" key="3">
    <source>
        <dbReference type="Proteomes" id="UP000246171"/>
    </source>
</evidence>
<dbReference type="Proteomes" id="UP000246171">
    <property type="component" value="Unassembled WGS sequence"/>
</dbReference>
<gene>
    <name evidence="2" type="ORF">BO83DRAFT_404254</name>
</gene>
<dbReference type="GeneID" id="37055658"/>
<comment type="caution">
    <text evidence="2">The sequence shown here is derived from an EMBL/GenBank/DDBJ whole genome shotgun (WGS) entry which is preliminary data.</text>
</comment>
<keyword evidence="3" id="KW-1185">Reference proteome</keyword>
<dbReference type="AlphaFoldDB" id="A0A317UKI0"/>
<reference evidence="2" key="1">
    <citation type="submission" date="2016-12" db="EMBL/GenBank/DDBJ databases">
        <title>The genomes of Aspergillus section Nigri reveals drivers in fungal speciation.</title>
        <authorList>
            <consortium name="DOE Joint Genome Institute"/>
            <person name="Vesth T.C."/>
            <person name="Nybo J."/>
            <person name="Theobald S."/>
            <person name="Brandl J."/>
            <person name="Frisvad J.C."/>
            <person name="Nielsen K.F."/>
            <person name="Lyhne E.K."/>
            <person name="Kogle M.E."/>
            <person name="Kuo A."/>
            <person name="Riley R."/>
            <person name="Clum A."/>
            <person name="Nolan M."/>
            <person name="Lipzen A."/>
            <person name="Salamov A."/>
            <person name="Henrissat B."/>
            <person name="Wiebenga A."/>
            <person name="De vries R.P."/>
            <person name="Grigoriev I.V."/>
            <person name="Mortensen U.H."/>
            <person name="Andersen M.R."/>
            <person name="Baker S.E."/>
        </authorList>
    </citation>
    <scope>NUCLEOTIDE SEQUENCE</scope>
    <source>
        <strain evidence="2">CBS 122712</strain>
    </source>
</reference>
<protein>
    <submittedName>
        <fullName evidence="2">Uncharacterized protein</fullName>
    </submittedName>
</protein>
<dbReference type="VEuPathDB" id="FungiDB:BO83DRAFT_404254"/>
<evidence type="ECO:0000313" key="2">
    <source>
        <dbReference type="EMBL" id="PWY61895.1"/>
    </source>
</evidence>
<dbReference type="RefSeq" id="XP_025381929.1">
    <property type="nucleotide sequence ID" value="XM_025533696.1"/>
</dbReference>
<dbReference type="EMBL" id="MSFU01000052">
    <property type="protein sequence ID" value="PWY61895.1"/>
    <property type="molecule type" value="Genomic_DNA"/>
</dbReference>